<name>A0ABR3F9C5_9AGAR</name>
<gene>
    <name evidence="2" type="ORF">V5O48_010089</name>
</gene>
<dbReference type="Proteomes" id="UP001465976">
    <property type="component" value="Unassembled WGS sequence"/>
</dbReference>
<sequence>MEALARRDGVEGFFMIVRNRADPFMAPYWWFTNEKLESYMPFAIRGGWDTEKVGARCEAFAVAGLEIANLAKTSRDKAILLRAEIRMILRRMLAEILGIATPKMEFKQFDHLITRRFGVVLEGWPLPKFANPSELGSALEPLGKLKDALVDGTCRFRKLSDAEYTKWLNDHEQDARPGRKQRSDAGVARGPRKKATKQPDDDEEDGEDDGEEQGDDANEIDLGFEAGGDEEDDAVTIAMSKVGKSKSKSKAEKSKSKAETSKTTSKDVKKKEAKAKEAKEKAAKKASTSRTDAHVESGVPGAGKKRKGKAVERDNDDVPGAIVAVRSPPPPNHPRPQKKVPARSATPQPSDPTSSRAPATQLLPPTPDPPNPQPPTSDPSSTAQTSDENAMEVEPAGLVAPTEEISPELQEWRATAANLKRKMNGLDGRDIIDGKRSRKPKSFAGGADFAD</sequence>
<feature type="compositionally biased region" description="Polar residues" evidence="1">
    <location>
        <begin position="345"/>
        <end position="356"/>
    </location>
</feature>
<dbReference type="EMBL" id="JBAHYK010000704">
    <property type="protein sequence ID" value="KAL0571869.1"/>
    <property type="molecule type" value="Genomic_DNA"/>
</dbReference>
<organism evidence="2 3">
    <name type="scientific">Marasmius crinis-equi</name>
    <dbReference type="NCBI Taxonomy" id="585013"/>
    <lineage>
        <taxon>Eukaryota</taxon>
        <taxon>Fungi</taxon>
        <taxon>Dikarya</taxon>
        <taxon>Basidiomycota</taxon>
        <taxon>Agaricomycotina</taxon>
        <taxon>Agaricomycetes</taxon>
        <taxon>Agaricomycetidae</taxon>
        <taxon>Agaricales</taxon>
        <taxon>Marasmiineae</taxon>
        <taxon>Marasmiaceae</taxon>
        <taxon>Marasmius</taxon>
    </lineage>
</organism>
<evidence type="ECO:0000313" key="3">
    <source>
        <dbReference type="Proteomes" id="UP001465976"/>
    </source>
</evidence>
<reference evidence="2 3" key="1">
    <citation type="submission" date="2024-02" db="EMBL/GenBank/DDBJ databases">
        <title>A draft genome for the cacao thread blight pathogen Marasmius crinis-equi.</title>
        <authorList>
            <person name="Cohen S.P."/>
            <person name="Baruah I.K."/>
            <person name="Amoako-Attah I."/>
            <person name="Bukari Y."/>
            <person name="Meinhardt L.W."/>
            <person name="Bailey B.A."/>
        </authorList>
    </citation>
    <scope>NUCLEOTIDE SEQUENCE [LARGE SCALE GENOMIC DNA]</scope>
    <source>
        <strain evidence="2 3">GH-76</strain>
    </source>
</reference>
<feature type="compositionally biased region" description="Pro residues" evidence="1">
    <location>
        <begin position="364"/>
        <end position="377"/>
    </location>
</feature>
<feature type="compositionally biased region" description="Low complexity" evidence="1">
    <location>
        <begin position="378"/>
        <end position="387"/>
    </location>
</feature>
<comment type="caution">
    <text evidence="2">The sequence shown here is derived from an EMBL/GenBank/DDBJ whole genome shotgun (WGS) entry which is preliminary data.</text>
</comment>
<feature type="compositionally biased region" description="Basic and acidic residues" evidence="1">
    <location>
        <begin position="249"/>
        <end position="283"/>
    </location>
</feature>
<feature type="region of interest" description="Disordered" evidence="1">
    <location>
        <begin position="170"/>
        <end position="407"/>
    </location>
</feature>
<feature type="compositionally biased region" description="Acidic residues" evidence="1">
    <location>
        <begin position="200"/>
        <end position="219"/>
    </location>
</feature>
<feature type="compositionally biased region" description="Basic and acidic residues" evidence="1">
    <location>
        <begin position="170"/>
        <end position="183"/>
    </location>
</feature>
<keyword evidence="3" id="KW-1185">Reference proteome</keyword>
<evidence type="ECO:0000256" key="1">
    <source>
        <dbReference type="SAM" id="MobiDB-lite"/>
    </source>
</evidence>
<protein>
    <submittedName>
        <fullName evidence="2">Uncharacterized protein</fullName>
    </submittedName>
</protein>
<proteinExistence type="predicted"/>
<feature type="region of interest" description="Disordered" evidence="1">
    <location>
        <begin position="427"/>
        <end position="451"/>
    </location>
</feature>
<evidence type="ECO:0000313" key="2">
    <source>
        <dbReference type="EMBL" id="KAL0571869.1"/>
    </source>
</evidence>
<accession>A0ABR3F9C5</accession>